<organism evidence="3 4">
    <name type="scientific">Marmota monax</name>
    <name type="common">Woodchuck</name>
    <dbReference type="NCBI Taxonomy" id="9995"/>
    <lineage>
        <taxon>Eukaryota</taxon>
        <taxon>Metazoa</taxon>
        <taxon>Chordata</taxon>
        <taxon>Craniata</taxon>
        <taxon>Vertebrata</taxon>
        <taxon>Euteleostomi</taxon>
        <taxon>Mammalia</taxon>
        <taxon>Eutheria</taxon>
        <taxon>Euarchontoglires</taxon>
        <taxon>Glires</taxon>
        <taxon>Rodentia</taxon>
        <taxon>Sciuromorpha</taxon>
        <taxon>Sciuridae</taxon>
        <taxon>Xerinae</taxon>
        <taxon>Marmotini</taxon>
        <taxon>Marmota</taxon>
    </lineage>
</organism>
<dbReference type="Proteomes" id="UP000662637">
    <property type="component" value="Unassembled WGS sequence"/>
</dbReference>
<reference evidence="3 4" key="1">
    <citation type="submission" date="2019-04" db="EMBL/GenBank/DDBJ databases">
        <authorList>
            <person name="Alioto T."/>
            <person name="Alioto T."/>
        </authorList>
    </citation>
    <scope>NUCLEOTIDE SEQUENCE [LARGE SCALE GENOMIC DNA]</scope>
</reference>
<proteinExistence type="predicted"/>
<evidence type="ECO:0000313" key="3">
    <source>
        <dbReference type="EMBL" id="VTJ88487.1"/>
    </source>
</evidence>
<reference evidence="2" key="2">
    <citation type="submission" date="2020-08" db="EMBL/GenBank/DDBJ databases">
        <authorList>
            <person name="Shumante A."/>
            <person name="Zimin A.V."/>
            <person name="Puiu D."/>
            <person name="Salzberg S.L."/>
        </authorList>
    </citation>
    <scope>NUCLEOTIDE SEQUENCE</scope>
    <source>
        <strain evidence="2">WC2-LM</strain>
        <tissue evidence="2">Liver</tissue>
    </source>
</reference>
<feature type="region of interest" description="Disordered" evidence="1">
    <location>
        <begin position="1"/>
        <end position="50"/>
    </location>
</feature>
<feature type="compositionally biased region" description="Low complexity" evidence="1">
    <location>
        <begin position="1"/>
        <end position="10"/>
    </location>
</feature>
<gene>
    <name evidence="2" type="ORF">GHT09_015773</name>
    <name evidence="3" type="ORF">MONAX_5E028450</name>
</gene>
<protein>
    <submittedName>
        <fullName evidence="3">Uncharacterized protein</fullName>
    </submittedName>
</protein>
<evidence type="ECO:0000313" key="4">
    <source>
        <dbReference type="Proteomes" id="UP000335636"/>
    </source>
</evidence>
<evidence type="ECO:0000313" key="2">
    <source>
        <dbReference type="EMBL" id="KAF7473644.1"/>
    </source>
</evidence>
<accession>A0A5E4D2U0</accession>
<sequence>MNFLSSLSLSVHFSTEPHLDRSSKAEQKSFHDIDDTAHRQQKSDTEKHQKVCAACGSRTFEPSTKTINGHGQGKNHI</sequence>
<dbReference type="EMBL" id="WJEC01005549">
    <property type="protein sequence ID" value="KAF7473644.1"/>
    <property type="molecule type" value="Genomic_DNA"/>
</dbReference>
<name>A0A5E4D2U0_MARMO</name>
<evidence type="ECO:0000256" key="1">
    <source>
        <dbReference type="SAM" id="MobiDB-lite"/>
    </source>
</evidence>
<feature type="compositionally biased region" description="Basic and acidic residues" evidence="1">
    <location>
        <begin position="15"/>
        <end position="49"/>
    </location>
</feature>
<dbReference type="EMBL" id="CABDUW010002977">
    <property type="protein sequence ID" value="VTJ88487.1"/>
    <property type="molecule type" value="Genomic_DNA"/>
</dbReference>
<dbReference type="AlphaFoldDB" id="A0A5E4D2U0"/>
<keyword evidence="4" id="KW-1185">Reference proteome</keyword>
<dbReference type="Proteomes" id="UP000335636">
    <property type="component" value="Unassembled WGS sequence"/>
</dbReference>